<dbReference type="InParanoid" id="A0A1X7VKV0"/>
<reference evidence="5" key="1">
    <citation type="submission" date="2017-05" db="UniProtKB">
        <authorList>
            <consortium name="EnsemblMetazoa"/>
        </authorList>
    </citation>
    <scope>IDENTIFICATION</scope>
</reference>
<feature type="compositionally biased region" description="Pro residues" evidence="1">
    <location>
        <begin position="850"/>
        <end position="864"/>
    </location>
</feature>
<dbReference type="FunCoup" id="A0A1X7VKV0">
    <property type="interactions" value="397"/>
</dbReference>
<name>A0A1X7VKV0_AMPQE</name>
<dbReference type="InterPro" id="IPR036465">
    <property type="entry name" value="vWFA_dom_sf"/>
</dbReference>
<dbReference type="SUPFAM" id="SSF53300">
    <property type="entry name" value="vWA-like"/>
    <property type="match status" value="1"/>
</dbReference>
<proteinExistence type="predicted"/>
<dbReference type="InterPro" id="IPR002035">
    <property type="entry name" value="VWF_A"/>
</dbReference>
<evidence type="ECO:0000256" key="1">
    <source>
        <dbReference type="SAM" id="MobiDB-lite"/>
    </source>
</evidence>
<feature type="domain" description="VWFA" evidence="2">
    <location>
        <begin position="4"/>
        <end position="129"/>
    </location>
</feature>
<dbReference type="EnsemblMetazoa" id="Aqu2.1.41006_001">
    <property type="protein sequence ID" value="Aqu2.1.41006_001"/>
    <property type="gene ID" value="Aqu2.1.41006"/>
</dbReference>
<feature type="compositionally biased region" description="Basic and acidic residues" evidence="1">
    <location>
        <begin position="276"/>
        <end position="287"/>
    </location>
</feature>
<sequence length="1768" mass="195416">MGIILFLVDTSASMNQKTYLGTSYLDVAKGAIDTFMKYRARDPASAGDHYMLVSFDDPPTAVKVGWEKGTFVTELKNLQALGLSVFSQSLKESLDLLNINRLHTGIDHYGQGRNPFFLEPAVIIALTDGGQFNKPSGEIDQELILPRNGTSEGSELTKEPFRWDQRIFVVLLQMSGLNGVAGGNEGEEEEGEGVALPASRYLSTLCENTGGRCYIGSNAKTLSQSMESISQKLHHGVVLNFRKIGSEQDGVGEEMTPTTRDNRGKSHEGSLPPDSNKLKNGESKKEEEEREVSPPSRANAWHNTRKMIYVRPNPKTNIPSGHWPIPESFWPDPSSSLLVPRNVHPIVWFSATSTKPKLLESFAFDKYELEPSPLTQHILEKRDPNLCWQVFISDCGKEKGISSPFGYLKTSSTGNFVNLFVMPFNYPKLLPLIEELQRLQLRPTSKWRSEFAEYISTVPNYYAQPLRKALQLMGAHPSLVPDSFDGQMSYSITNYLKKLKKQAKTSILAKLNAQANRSSNNTATDSKRRVDLGDGSSIAIGSTDEELGLSAISSQSYRNPFNVPRRSLLSQVARMRANFLFSSANTPHLIEEVSRHQVPIGQMGNYQKHLKRINPLRELDTGAVRTQLFGNPFKLEKPSDKGNVADEIMVEQLNKRPGGGGGASSHRSSRRQRPRSPSPMPPPPQTPPVENEKYKNHKPTQSNEVRNNGGGLNATPSAAVTTDVEVIEIDSSSMMNESNEEAMDLADALPPATGSDKDPISPDPRPLPVPSIQVESNSVNDKKGELMLNSETLKDSLLPVNRKRTPSPTSITHLPPSKKFQRDPSQLSSSLKPANSIDSIGKSNTGKSPSPSPLTVPLAAPPTIRPSGLLSSASQVLNEEFKKKQMTENLKIKQLITKEIRKHSKNYDPIFQHLDTIQGTADTKRAFVQDVIKEAERFRKKQLVALLHDWTLGLPKASTSSNNSKINSLMMLLKRSKKKKQKKLLEAQQAAALQGMMYHQQHGGMYPRPSSTLSTPTIMQDGSYDIEQFSGSDDLEMAESLSLTGGGGGGDYGGASIGQAQPMPVPITVEQMPTTPQQSIPPQTQQTPTHHVTTNSHMLAQQQILAQSLAPPTGYQPPTQPLPMTPASSGINISSTRGMYPFGDQQHSLKRGMSQPAIANIPMMPPLLMTSSETVLNKDPPVTFITAPMTASGTLPRHSKKSSYSQQRIDPAKIELMKSAISLGLGRGLDATSKTPWTNKSSFQIRRVHHSIMETNEGGVLSSYQNEISSIADMDELFQASLTPPEAPIEIHVEADTNRCINSSRQTIGRRVLTRTIGFQSDTEEKYSDGDHHRHNKDAHLVPRDAAEVVHNTQNSALSFEDRVYQWLLHRIAHKCTTIGQRLDIRFDDNNYADQLTKLLNSNKSLVRVDNEIKGGSKEIVQALRVTHYVTSIRLGAAEYRIMSDGEYHKQLAQGGAFGLDSLAESAMNGFGKQKPKEMAKLATKMSHVRKIGGIGEDDKVEIGSSNEVVLSIQVQPITRLLRVPAVKAAFREAIEEYMEGTPASEGGPFLIKCTGRDIYLTVNKFNNYEVEGTEIPAEASLFYFHPTDDGGNPFDFHITYYGEDVGEQNAEKDSTAIGRYLEACPNSKGYCRGPLLMKHSVKVRNTRFSLRSRLSKRYCKSHLTEWIAGEDAFYITCGTRKFKHDSYLAVKNSSQTDLLGKHFFITEALPNIHQHNGDNIFMLFQILGKDSLNGKLVDGGRETPGKLPVASEITTRDKNKLEPELLT</sequence>
<dbReference type="Pfam" id="PF13519">
    <property type="entry name" value="VWA_2"/>
    <property type="match status" value="1"/>
</dbReference>
<evidence type="ECO:0000259" key="2">
    <source>
        <dbReference type="Pfam" id="PF13519"/>
    </source>
</evidence>
<feature type="compositionally biased region" description="Polar residues" evidence="1">
    <location>
        <begin position="514"/>
        <end position="524"/>
    </location>
</feature>
<protein>
    <recommendedName>
        <fullName evidence="6">VWFA domain-containing protein</fullName>
    </recommendedName>
</protein>
<evidence type="ECO:0000259" key="4">
    <source>
        <dbReference type="Pfam" id="PF25462"/>
    </source>
</evidence>
<dbReference type="eggNOG" id="KOG3768">
    <property type="taxonomic scope" value="Eukaryota"/>
</dbReference>
<dbReference type="FunFam" id="3.40.50.410:FF:000010">
    <property type="entry name" value="Integrator complex subunit 6 like"/>
    <property type="match status" value="1"/>
</dbReference>
<organism evidence="5">
    <name type="scientific">Amphimedon queenslandica</name>
    <name type="common">Sponge</name>
    <dbReference type="NCBI Taxonomy" id="400682"/>
    <lineage>
        <taxon>Eukaryota</taxon>
        <taxon>Metazoa</taxon>
        <taxon>Porifera</taxon>
        <taxon>Demospongiae</taxon>
        <taxon>Heteroscleromorpha</taxon>
        <taxon>Haplosclerida</taxon>
        <taxon>Niphatidae</taxon>
        <taxon>Amphimedon</taxon>
    </lineage>
</organism>
<dbReference type="Pfam" id="PF25462">
    <property type="entry name" value="Beta-barrel_INTS6"/>
    <property type="match status" value="1"/>
</dbReference>
<evidence type="ECO:0000313" key="5">
    <source>
        <dbReference type="EnsemblMetazoa" id="Aqu2.1.41006_001"/>
    </source>
</evidence>
<dbReference type="PANTHER" id="PTHR12957:SF2">
    <property type="entry name" value="INTEGRATOR COMPLEX SUBUNIT 6"/>
    <property type="match status" value="1"/>
</dbReference>
<dbReference type="GO" id="GO:0034472">
    <property type="term" value="P:snRNA 3'-end processing"/>
    <property type="evidence" value="ECO:0007669"/>
    <property type="project" value="TreeGrafter"/>
</dbReference>
<feature type="region of interest" description="Disordered" evidence="1">
    <location>
        <begin position="244"/>
        <end position="299"/>
    </location>
</feature>
<dbReference type="OrthoDB" id="9449012at2759"/>
<feature type="region of interest" description="Disordered" evidence="1">
    <location>
        <begin position="653"/>
        <end position="719"/>
    </location>
</feature>
<dbReference type="STRING" id="400682.A0A1X7VKV0"/>
<accession>A0A1X7VKV0</accession>
<evidence type="ECO:0000259" key="3">
    <source>
        <dbReference type="Pfam" id="PF15300"/>
    </source>
</evidence>
<dbReference type="PANTHER" id="PTHR12957">
    <property type="entry name" value="DEAD/H BOX POLYPEPTIDE 26/DICE1-RELATED"/>
    <property type="match status" value="1"/>
</dbReference>
<dbReference type="GO" id="GO:0032039">
    <property type="term" value="C:integrator complex"/>
    <property type="evidence" value="ECO:0007669"/>
    <property type="project" value="TreeGrafter"/>
</dbReference>
<feature type="compositionally biased region" description="Polar residues" evidence="1">
    <location>
        <begin position="823"/>
        <end position="849"/>
    </location>
</feature>
<dbReference type="InterPro" id="IPR029307">
    <property type="entry name" value="INT_SG_DDX_CT_C"/>
</dbReference>
<dbReference type="Gene3D" id="3.40.50.410">
    <property type="entry name" value="von Willebrand factor, type A domain"/>
    <property type="match status" value="1"/>
</dbReference>
<dbReference type="Pfam" id="PF15300">
    <property type="entry name" value="INT_SG_DDX_CT_C"/>
    <property type="match status" value="1"/>
</dbReference>
<feature type="compositionally biased region" description="Pro residues" evidence="1">
    <location>
        <begin position="676"/>
        <end position="687"/>
    </location>
</feature>
<dbReference type="InterPro" id="IPR057413">
    <property type="entry name" value="Beta-barrel_INTS6"/>
</dbReference>
<feature type="domain" description="Integrator complex subunit 6-like beta-barrel" evidence="4">
    <location>
        <begin position="297"/>
        <end position="437"/>
    </location>
</feature>
<feature type="domain" description="INTS6/SAGE1/DDX26B/CT45 C-terminal" evidence="3">
    <location>
        <begin position="888"/>
        <end position="948"/>
    </location>
</feature>
<feature type="region of interest" description="Disordered" evidence="1">
    <location>
        <begin position="514"/>
        <end position="533"/>
    </location>
</feature>
<dbReference type="CDD" id="cd00198">
    <property type="entry name" value="vWFA"/>
    <property type="match status" value="1"/>
</dbReference>
<dbReference type="InterPro" id="IPR051113">
    <property type="entry name" value="Integrator_subunit6"/>
</dbReference>
<feature type="region of interest" description="Disordered" evidence="1">
    <location>
        <begin position="748"/>
        <end position="867"/>
    </location>
</feature>
<evidence type="ECO:0008006" key="6">
    <source>
        <dbReference type="Google" id="ProtNLM"/>
    </source>
</evidence>